<dbReference type="KEGG" id="luo:HHL09_23280"/>
<feature type="region of interest" description="Disordered" evidence="1">
    <location>
        <begin position="48"/>
        <end position="146"/>
    </location>
</feature>
<dbReference type="EMBL" id="CP051774">
    <property type="protein sequence ID" value="QJE98580.1"/>
    <property type="molecule type" value="Genomic_DNA"/>
</dbReference>
<evidence type="ECO:0000256" key="1">
    <source>
        <dbReference type="SAM" id="MobiDB-lite"/>
    </source>
</evidence>
<dbReference type="Proteomes" id="UP000501812">
    <property type="component" value="Chromosome"/>
</dbReference>
<dbReference type="RefSeq" id="WP_169457067.1">
    <property type="nucleotide sequence ID" value="NZ_CP051774.1"/>
</dbReference>
<protein>
    <submittedName>
        <fullName evidence="2">Uncharacterized protein</fullName>
    </submittedName>
</protein>
<sequence>MDPLEPWIDASAVRRLAENLLSEPRGIPVEANPDAGFGQEFVGFAVDRPKTAEPPFTAPPAVPDVAPLAPAREVPPPPSAPSPPPVSEAPPRVFTPVQEVAPAQAPASPPQPPPVPPQAIPVPVPAPAAPVSTAASGPAPVASPQERRGPLLDRLMRFRELLMRHTGAQGVFILDREGKPVMEDPAFGKLHFLARSLAQAYRPVAGQAGNVHVKVGSNAVLEVVPVETPFGWLVLGAVLPGPLSAAAVAEIAAALRLAATPREAGN</sequence>
<evidence type="ECO:0000313" key="2">
    <source>
        <dbReference type="EMBL" id="QJE98580.1"/>
    </source>
</evidence>
<accession>A0A858RR31</accession>
<name>A0A858RR31_9BACT</name>
<feature type="compositionally biased region" description="Low complexity" evidence="1">
    <location>
        <begin position="129"/>
        <end position="144"/>
    </location>
</feature>
<feature type="compositionally biased region" description="Low complexity" evidence="1">
    <location>
        <begin position="89"/>
        <end position="106"/>
    </location>
</feature>
<proteinExistence type="predicted"/>
<feature type="compositionally biased region" description="Pro residues" evidence="1">
    <location>
        <begin position="73"/>
        <end position="88"/>
    </location>
</feature>
<feature type="compositionally biased region" description="Pro residues" evidence="1">
    <location>
        <begin position="107"/>
        <end position="128"/>
    </location>
</feature>
<dbReference type="AlphaFoldDB" id="A0A858RR31"/>
<feature type="compositionally biased region" description="Low complexity" evidence="1">
    <location>
        <begin position="63"/>
        <end position="72"/>
    </location>
</feature>
<organism evidence="2 3">
    <name type="scientific">Luteolibacter luteus</name>
    <dbReference type="NCBI Taxonomy" id="2728835"/>
    <lineage>
        <taxon>Bacteria</taxon>
        <taxon>Pseudomonadati</taxon>
        <taxon>Verrucomicrobiota</taxon>
        <taxon>Verrucomicrobiia</taxon>
        <taxon>Verrucomicrobiales</taxon>
        <taxon>Verrucomicrobiaceae</taxon>
        <taxon>Luteolibacter</taxon>
    </lineage>
</organism>
<evidence type="ECO:0000313" key="3">
    <source>
        <dbReference type="Proteomes" id="UP000501812"/>
    </source>
</evidence>
<reference evidence="2 3" key="1">
    <citation type="submission" date="2020-04" db="EMBL/GenBank/DDBJ databases">
        <title>Luteolibacter sp. G-1-1-1 isolated from soil.</title>
        <authorList>
            <person name="Dahal R.H."/>
        </authorList>
    </citation>
    <scope>NUCLEOTIDE SEQUENCE [LARGE SCALE GENOMIC DNA]</scope>
    <source>
        <strain evidence="2 3">G-1-1-1</strain>
    </source>
</reference>
<keyword evidence="3" id="KW-1185">Reference proteome</keyword>
<gene>
    <name evidence="2" type="ORF">HHL09_23280</name>
</gene>